<name>A0A1H0EPF1_9BACI</name>
<dbReference type="EMBL" id="FNIL01000004">
    <property type="protein sequence ID" value="SDN84284.1"/>
    <property type="molecule type" value="Genomic_DNA"/>
</dbReference>
<feature type="transmembrane region" description="Helical" evidence="1">
    <location>
        <begin position="37"/>
        <end position="57"/>
    </location>
</feature>
<dbReference type="AlphaFoldDB" id="A0A1H0EPF1"/>
<proteinExistence type="predicted"/>
<evidence type="ECO:0000313" key="2">
    <source>
        <dbReference type="EMBL" id="SDN84284.1"/>
    </source>
</evidence>
<sequence>MGKKICWALIVITVAINVVMLQWTIESYLGHEFENVFQYTMIAVITSIAAIIFFIQWRRFEYSEDN</sequence>
<evidence type="ECO:0000313" key="3">
    <source>
        <dbReference type="Proteomes" id="UP000198778"/>
    </source>
</evidence>
<dbReference type="RefSeq" id="WP_090842415.1">
    <property type="nucleotide sequence ID" value="NZ_FNIL01000004.1"/>
</dbReference>
<gene>
    <name evidence="2" type="ORF">SAMN04488053_1046</name>
</gene>
<dbReference type="STRING" id="745820.SAMN04488053_1046"/>
<accession>A0A1H0EPF1</accession>
<feature type="transmembrane region" description="Helical" evidence="1">
    <location>
        <begin position="7"/>
        <end position="25"/>
    </location>
</feature>
<evidence type="ECO:0000256" key="1">
    <source>
        <dbReference type="SAM" id="Phobius"/>
    </source>
</evidence>
<dbReference type="Proteomes" id="UP000198778">
    <property type="component" value="Unassembled WGS sequence"/>
</dbReference>
<protein>
    <submittedName>
        <fullName evidence="2">Uncharacterized protein</fullName>
    </submittedName>
</protein>
<keyword evidence="3" id="KW-1185">Reference proteome</keyword>
<dbReference type="OrthoDB" id="2692071at2"/>
<reference evidence="3" key="1">
    <citation type="submission" date="2016-10" db="EMBL/GenBank/DDBJ databases">
        <authorList>
            <person name="Varghese N."/>
            <person name="Submissions S."/>
        </authorList>
    </citation>
    <scope>NUCLEOTIDE SEQUENCE [LARGE SCALE GENOMIC DNA]</scope>
    <source>
        <strain evidence="3">CGMCC 1.10369</strain>
    </source>
</reference>
<keyword evidence="1" id="KW-0812">Transmembrane</keyword>
<keyword evidence="1" id="KW-0472">Membrane</keyword>
<organism evidence="2 3">
    <name type="scientific">Alkalicoccus daliensis</name>
    <dbReference type="NCBI Taxonomy" id="745820"/>
    <lineage>
        <taxon>Bacteria</taxon>
        <taxon>Bacillati</taxon>
        <taxon>Bacillota</taxon>
        <taxon>Bacilli</taxon>
        <taxon>Bacillales</taxon>
        <taxon>Bacillaceae</taxon>
        <taxon>Alkalicoccus</taxon>
    </lineage>
</organism>
<keyword evidence="1" id="KW-1133">Transmembrane helix</keyword>